<keyword evidence="1" id="KW-1133">Transmembrane helix</keyword>
<keyword evidence="4" id="KW-1185">Reference proteome</keyword>
<organism evidence="3 4">
    <name type="scientific">Methylotenera oryzisoli</name>
    <dbReference type="NCBI Taxonomy" id="2080758"/>
    <lineage>
        <taxon>Bacteria</taxon>
        <taxon>Pseudomonadati</taxon>
        <taxon>Pseudomonadota</taxon>
        <taxon>Betaproteobacteria</taxon>
        <taxon>Nitrosomonadales</taxon>
        <taxon>Methylophilaceae</taxon>
        <taxon>Methylotenera</taxon>
    </lineage>
</organism>
<dbReference type="RefSeq" id="WP_135276392.1">
    <property type="nucleotide sequence ID" value="NZ_PQVH01000002.1"/>
</dbReference>
<dbReference type="AlphaFoldDB" id="A0A4Y9VTW6"/>
<gene>
    <name evidence="3" type="ORF">C3Y98_01625</name>
</gene>
<dbReference type="InterPro" id="IPR012495">
    <property type="entry name" value="TadE-like_dom"/>
</dbReference>
<name>A0A4Y9VTW6_9PROT</name>
<keyword evidence="1" id="KW-0812">Transmembrane</keyword>
<dbReference type="EMBL" id="PQVH01000002">
    <property type="protein sequence ID" value="TFW73082.1"/>
    <property type="molecule type" value="Genomic_DNA"/>
</dbReference>
<feature type="domain" description="TadE-like" evidence="2">
    <location>
        <begin position="7"/>
        <end position="49"/>
    </location>
</feature>
<proteinExistence type="predicted"/>
<comment type="caution">
    <text evidence="3">The sequence shown here is derived from an EMBL/GenBank/DDBJ whole genome shotgun (WGS) entry which is preliminary data.</text>
</comment>
<dbReference type="Pfam" id="PF07811">
    <property type="entry name" value="TadE"/>
    <property type="match status" value="1"/>
</dbReference>
<dbReference type="OrthoDB" id="5397339at2"/>
<evidence type="ECO:0000259" key="2">
    <source>
        <dbReference type="Pfam" id="PF07811"/>
    </source>
</evidence>
<feature type="transmembrane region" description="Helical" evidence="1">
    <location>
        <begin position="13"/>
        <end position="35"/>
    </location>
</feature>
<accession>A0A4Y9VTW6</accession>
<reference evidence="3 4" key="1">
    <citation type="submission" date="2018-02" db="EMBL/GenBank/DDBJ databases">
        <title>A novel lanthanide dependent methylotroph, Methylotenera sp. La3113.</title>
        <authorList>
            <person name="Lv H."/>
            <person name="Tani A."/>
        </authorList>
    </citation>
    <scope>NUCLEOTIDE SEQUENCE [LARGE SCALE GENOMIC DNA]</scope>
    <source>
        <strain evidence="3 4">La3113</strain>
    </source>
</reference>
<evidence type="ECO:0000256" key="1">
    <source>
        <dbReference type="SAM" id="Phobius"/>
    </source>
</evidence>
<evidence type="ECO:0000313" key="3">
    <source>
        <dbReference type="EMBL" id="TFW73082.1"/>
    </source>
</evidence>
<keyword evidence="1" id="KW-0472">Membrane</keyword>
<protein>
    <submittedName>
        <fullName evidence="3">Pilus assembly protein TadE</fullName>
    </submittedName>
</protein>
<dbReference type="Proteomes" id="UP000297706">
    <property type="component" value="Unassembled WGS sequence"/>
</dbReference>
<sequence length="160" mass="17471">MNIKEKGTALVEFALVAVMFFTILFSIIEFGYLFWGNLSMQHAVREGARFAAVAGFDPTQPDPIQERCDRVVQYTEDNSMGFYARVSPVVTFKTVDAAGNVVNIGSGCGAAQQIVVTHIDCTLPLITPFTQLLAVLGTSTFTDGNYHFSVSAAMRNEAFK</sequence>
<evidence type="ECO:0000313" key="4">
    <source>
        <dbReference type="Proteomes" id="UP000297706"/>
    </source>
</evidence>